<comment type="caution">
    <text evidence="2">The sequence shown here is derived from an EMBL/GenBank/DDBJ whole genome shotgun (WGS) entry which is preliminary data.</text>
</comment>
<accession>A0AAD4TT10</accession>
<evidence type="ECO:0000313" key="2">
    <source>
        <dbReference type="EMBL" id="KAI4531854.1"/>
    </source>
</evidence>
<feature type="signal peptide" evidence="1">
    <location>
        <begin position="1"/>
        <end position="22"/>
    </location>
</feature>
<dbReference type="AlphaFoldDB" id="A0AAD4TT10"/>
<keyword evidence="1" id="KW-0732">Signal</keyword>
<evidence type="ECO:0000256" key="1">
    <source>
        <dbReference type="SAM" id="SignalP"/>
    </source>
</evidence>
<evidence type="ECO:0000313" key="3">
    <source>
        <dbReference type="Proteomes" id="UP001214576"/>
    </source>
</evidence>
<organism evidence="2 3">
    <name type="scientific">Ovis ammon polii</name>
    <dbReference type="NCBI Taxonomy" id="230172"/>
    <lineage>
        <taxon>Eukaryota</taxon>
        <taxon>Metazoa</taxon>
        <taxon>Chordata</taxon>
        <taxon>Craniata</taxon>
        <taxon>Vertebrata</taxon>
        <taxon>Euteleostomi</taxon>
        <taxon>Mammalia</taxon>
        <taxon>Eutheria</taxon>
        <taxon>Laurasiatheria</taxon>
        <taxon>Artiodactyla</taxon>
        <taxon>Ruminantia</taxon>
        <taxon>Pecora</taxon>
        <taxon>Bovidae</taxon>
        <taxon>Caprinae</taxon>
        <taxon>Ovis</taxon>
    </lineage>
</organism>
<keyword evidence="3" id="KW-1185">Reference proteome</keyword>
<sequence length="301" mass="32685">MFRKYFLLVIFPITALESSSQGRTAAGTVTVKAPVENPKASTGAAPGKGSATPCSLEIELECVCKKALLYNLMNSSGVVKPDNCSVSCLNVLLCVVASDFKEPLKMQQGITAVVPSVLLIFHMFIASHKILPRPTNDLLGTVLRIIMKTFGKGPLSMSDTVSLETIPLGRFHNVHIAHGETWTQTRIGQMDVSQIMAASTQILFLVSNHTLSSFKSAILPFTGENCVQDFKPEFSLLHSHIVNISNLSTSVFFLALALLARSLVIWVLLFSGQCILSTPLLFICESKDLTPFSCILVIVRA</sequence>
<name>A0AAD4TT10_OVIAM</name>
<dbReference type="Proteomes" id="UP001214576">
    <property type="component" value="Unassembled WGS sequence"/>
</dbReference>
<gene>
    <name evidence="2" type="ORF">MG293_018368</name>
</gene>
<protein>
    <submittedName>
        <fullName evidence="2">Uncharacterized protein</fullName>
    </submittedName>
</protein>
<dbReference type="EMBL" id="JAKZEL010000023">
    <property type="protein sequence ID" value="KAI4531854.1"/>
    <property type="molecule type" value="Genomic_DNA"/>
</dbReference>
<proteinExistence type="predicted"/>
<reference evidence="2" key="1">
    <citation type="submission" date="2022-03" db="EMBL/GenBank/DDBJ databases">
        <title>Genomic analyses of argali, domestic sheep and their hybrids provide insights into chromosomal evolution, heterosis and genetic basis of agronomic traits.</title>
        <authorList>
            <person name="Li M."/>
        </authorList>
    </citation>
    <scope>NUCLEOTIDE SEQUENCE</scope>
    <source>
        <strain evidence="2">CAU-MHL-2022a</strain>
        <tissue evidence="2">Skin</tissue>
    </source>
</reference>
<feature type="chain" id="PRO_5042041123" evidence="1">
    <location>
        <begin position="23"/>
        <end position="301"/>
    </location>
</feature>